<accession>A0A1S3ZT38</accession>
<dbReference type="PANTHER" id="PTHR47491">
    <property type="entry name" value="CAP-GLY DOMAIN LINKER"/>
    <property type="match status" value="1"/>
</dbReference>
<proteinExistence type="predicted"/>
<evidence type="ECO:0000313" key="2">
    <source>
        <dbReference type="RefSeq" id="XP_016467575.1"/>
    </source>
</evidence>
<protein>
    <submittedName>
        <fullName evidence="2">Myosin-4-like isoform X1</fullName>
    </submittedName>
</protein>
<dbReference type="Proteomes" id="UP000790787">
    <property type="component" value="Chromosome 13"/>
</dbReference>
<dbReference type="InterPro" id="IPR056070">
    <property type="entry name" value="DUF7653"/>
</dbReference>
<gene>
    <name evidence="2" type="primary">LOC107790189</name>
</gene>
<dbReference type="OrthoDB" id="1938127at2759"/>
<dbReference type="STRING" id="4097.A0A1S3ZT38"/>
<dbReference type="PANTHER" id="PTHR47491:SF5">
    <property type="entry name" value="CAP-GLY DOMAIN LINKER"/>
    <property type="match status" value="1"/>
</dbReference>
<keyword evidence="1" id="KW-1185">Reference proteome</keyword>
<name>A0A1S3ZT38_TOBAC</name>
<organism evidence="1 2">
    <name type="scientific">Nicotiana tabacum</name>
    <name type="common">Common tobacco</name>
    <dbReference type="NCBI Taxonomy" id="4097"/>
    <lineage>
        <taxon>Eukaryota</taxon>
        <taxon>Viridiplantae</taxon>
        <taxon>Streptophyta</taxon>
        <taxon>Embryophyta</taxon>
        <taxon>Tracheophyta</taxon>
        <taxon>Spermatophyta</taxon>
        <taxon>Magnoliopsida</taxon>
        <taxon>eudicotyledons</taxon>
        <taxon>Gunneridae</taxon>
        <taxon>Pentapetalae</taxon>
        <taxon>asterids</taxon>
        <taxon>lamiids</taxon>
        <taxon>Solanales</taxon>
        <taxon>Solanaceae</taxon>
        <taxon>Nicotianoideae</taxon>
        <taxon>Nicotianeae</taxon>
        <taxon>Nicotiana</taxon>
    </lineage>
</organism>
<dbReference type="Gene3D" id="1.10.287.2610">
    <property type="match status" value="1"/>
</dbReference>
<dbReference type="GeneID" id="107790189"/>
<dbReference type="SMR" id="A0A1S3ZT38"/>
<dbReference type="RefSeq" id="XP_016467575.1">
    <property type="nucleotide sequence ID" value="XM_016612089.1"/>
</dbReference>
<dbReference type="AlphaFoldDB" id="A0A1S3ZT38"/>
<evidence type="ECO:0000313" key="1">
    <source>
        <dbReference type="Proteomes" id="UP000790787"/>
    </source>
</evidence>
<reference evidence="1" key="1">
    <citation type="journal article" date="2014" name="Nat. Commun.">
        <title>The tobacco genome sequence and its comparison with those of tomato and potato.</title>
        <authorList>
            <person name="Sierro N."/>
            <person name="Battey J.N."/>
            <person name="Ouadi S."/>
            <person name="Bakaher N."/>
            <person name="Bovet L."/>
            <person name="Willig A."/>
            <person name="Goepfert S."/>
            <person name="Peitsch M.C."/>
            <person name="Ivanov N.V."/>
        </authorList>
    </citation>
    <scope>NUCLEOTIDE SEQUENCE [LARGE SCALE GENOMIC DNA]</scope>
</reference>
<reference evidence="2" key="2">
    <citation type="submission" date="2025-08" db="UniProtKB">
        <authorList>
            <consortium name="RefSeq"/>
        </authorList>
    </citation>
    <scope>IDENTIFICATION</scope>
</reference>
<sequence length="890" mass="101682">MIHVQCPYIEMKKFFFFRTSSNDVNNIPSPPSKDKSSDNIDKSKSKKEVSSPSLRRSVSLSSGSFYDSGLGQRNFRDPSRSPCHSKRAHPKKSGRDPCRRGRTRTPERQPPENFSQACYTENGYFRTQYDPSESSSYCSSNVSSKVLDRYIDGEQEQEKSASANHYPTEDHVEIGYAGRQLPPRVHYTAPASPPDARKQRPISQSFREAKASKLCFTSGEMDEIGFEHASPRKLAKKVVERLSQSRSMAKISSEDFDADGPITIEDIYCGNLSRCPSVCSDGVSRKSSSANESNGRMYEEIPVLCERNYLGMEDDSDLVLLRKLKEAEDRAMLLSEELEEGNFLHGRGLSVPMLIQTIRSLTEEKVQMAFDVSSILRDQVAERASSKEEAGLLKAELDSWTRRLETEKNELQSALEKELDRRSSEWSLKLEKYQVGEHKLRERVREIAEQNVSLQREVSSLNEKEVDNRSKISFSEKQLEELTKRIEEVAKENQNLQQQLSQLQEEYRVAQDDRDYVRENYEEKVKECEDLNRSIARLQRTCNEQEKTIDGLRGFCEDVGKKSPANYDNQLEKLQVEQIRLVGVERALRKEVESYRLQTDSLRHENICLLNRLRGNGKEGGFSTFKLDQELCNRVCCLQNQGLNLLRDSSQLCGKLMEYTKANVRQSGGIDGQFLIECNVKIQGLNRGIETLTSSLQTVLSVINEKSNPVHSDSQPSEMKQLELKSETLLTTVLREKLYSKEMDIEQLQADLAAAVRGKDILKCEVQNALDTLSCAKHKMKDLELQMIMKDDNINQLQNELQECMKELSVVKGILPKVSQERDVMWEEVKNCSEKNMLLNSEINMLKKKVEALDEDILMKEGEITILKDSMSKPFDLLASHDSSREFLLE</sequence>
<dbReference type="Pfam" id="PF24670">
    <property type="entry name" value="DUF7653"/>
    <property type="match status" value="1"/>
</dbReference>
<dbReference type="KEGG" id="nta:107790189"/>
<dbReference type="PaxDb" id="4097-A0A1S3ZT38"/>